<gene>
    <name evidence="7" type="ORF">DD235_06545</name>
</gene>
<evidence type="ECO:0000256" key="5">
    <source>
        <dbReference type="SAM" id="MobiDB-lite"/>
    </source>
</evidence>
<dbReference type="Proteomes" id="UP000245212">
    <property type="component" value="Unassembled WGS sequence"/>
</dbReference>
<dbReference type="FunFam" id="1.10.10.10:FF:000001">
    <property type="entry name" value="LysR family transcriptional regulator"/>
    <property type="match status" value="1"/>
</dbReference>
<dbReference type="PANTHER" id="PTHR30537">
    <property type="entry name" value="HTH-TYPE TRANSCRIPTIONAL REGULATOR"/>
    <property type="match status" value="1"/>
</dbReference>
<comment type="caution">
    <text evidence="7">The sequence shown here is derived from an EMBL/GenBank/DDBJ whole genome shotgun (WGS) entry which is preliminary data.</text>
</comment>
<dbReference type="PROSITE" id="PS50931">
    <property type="entry name" value="HTH_LYSR"/>
    <property type="match status" value="1"/>
</dbReference>
<feature type="compositionally biased region" description="Polar residues" evidence="5">
    <location>
        <begin position="323"/>
        <end position="338"/>
    </location>
</feature>
<dbReference type="InterPro" id="IPR058163">
    <property type="entry name" value="LysR-type_TF_proteobact-type"/>
</dbReference>
<dbReference type="InterPro" id="IPR036390">
    <property type="entry name" value="WH_DNA-bd_sf"/>
</dbReference>
<dbReference type="AlphaFoldDB" id="A0A2V1JYK9"/>
<evidence type="ECO:0000313" key="7">
    <source>
        <dbReference type="EMBL" id="PWF23984.1"/>
    </source>
</evidence>
<evidence type="ECO:0000259" key="6">
    <source>
        <dbReference type="PROSITE" id="PS50931"/>
    </source>
</evidence>
<keyword evidence="3" id="KW-0238">DNA-binding</keyword>
<dbReference type="SUPFAM" id="SSF46785">
    <property type="entry name" value="Winged helix' DNA-binding domain"/>
    <property type="match status" value="1"/>
</dbReference>
<evidence type="ECO:0000313" key="8">
    <source>
        <dbReference type="Proteomes" id="UP000245212"/>
    </source>
</evidence>
<evidence type="ECO:0000256" key="3">
    <source>
        <dbReference type="ARBA" id="ARBA00023125"/>
    </source>
</evidence>
<protein>
    <submittedName>
        <fullName evidence="7">LysR family transcriptional regulator</fullName>
    </submittedName>
</protein>
<sequence length="338" mass="37232">MHPADLDANDLLLFQRVAETGSLSRAAEQSGLPRSYVSRHLSALEARLGERLFHRSTRKLAMTDFGAGLLEHTRDLSDSMAQIDSYVASRSGLPSGRLRISMPPDFADQALPAAFFPDFMARFPGIRLELDLSARQVDIIGEQFDLAIRASRNGSLPDDASLVARPLFPHRWAAYASADYLQRQGMPNHPAMLEQHEVLALSSTSGRPRTWALQHQETGEQWRGLPPTRFQCNSLRLLLHMALRHQGIVLLGRHHAQDALAQGALQRILPDWETTPSQTWLVMPGRRLVPAGVRVFIEALQAAVPDAATSHAPPGSGDHPVRQTDTQSHNACPSTPGD</sequence>
<dbReference type="CDD" id="cd08422">
    <property type="entry name" value="PBP2_CrgA_like"/>
    <property type="match status" value="1"/>
</dbReference>
<dbReference type="Gene3D" id="3.40.190.290">
    <property type="match status" value="1"/>
</dbReference>
<reference evidence="8" key="1">
    <citation type="submission" date="2018-05" db="EMBL/GenBank/DDBJ databases">
        <authorList>
            <person name="Li Y."/>
        </authorList>
    </citation>
    <scope>NUCLEOTIDE SEQUENCE [LARGE SCALE GENOMIC DNA]</scope>
    <source>
        <strain evidence="8">3d-2-2</strain>
    </source>
</reference>
<dbReference type="InterPro" id="IPR005119">
    <property type="entry name" value="LysR_subst-bd"/>
</dbReference>
<dbReference type="Gene3D" id="1.10.10.10">
    <property type="entry name" value="Winged helix-like DNA-binding domain superfamily/Winged helix DNA-binding domain"/>
    <property type="match status" value="1"/>
</dbReference>
<feature type="domain" description="HTH lysR-type" evidence="6">
    <location>
        <begin position="6"/>
        <end position="63"/>
    </location>
</feature>
<keyword evidence="8" id="KW-1185">Reference proteome</keyword>
<accession>A0A2V1JYK9</accession>
<dbReference type="Pfam" id="PF03466">
    <property type="entry name" value="LysR_substrate"/>
    <property type="match status" value="1"/>
</dbReference>
<feature type="region of interest" description="Disordered" evidence="5">
    <location>
        <begin position="307"/>
        <end position="338"/>
    </location>
</feature>
<evidence type="ECO:0000256" key="4">
    <source>
        <dbReference type="ARBA" id="ARBA00023163"/>
    </source>
</evidence>
<evidence type="ECO:0000256" key="2">
    <source>
        <dbReference type="ARBA" id="ARBA00023015"/>
    </source>
</evidence>
<proteinExistence type="inferred from homology"/>
<dbReference type="EMBL" id="QETA01000002">
    <property type="protein sequence ID" value="PWF23984.1"/>
    <property type="molecule type" value="Genomic_DNA"/>
</dbReference>
<name>A0A2V1JYK9_9BURK</name>
<dbReference type="InterPro" id="IPR036388">
    <property type="entry name" value="WH-like_DNA-bd_sf"/>
</dbReference>
<evidence type="ECO:0000256" key="1">
    <source>
        <dbReference type="ARBA" id="ARBA00009437"/>
    </source>
</evidence>
<dbReference type="GO" id="GO:0003700">
    <property type="term" value="F:DNA-binding transcription factor activity"/>
    <property type="evidence" value="ECO:0007669"/>
    <property type="project" value="InterPro"/>
</dbReference>
<dbReference type="Pfam" id="PF00126">
    <property type="entry name" value="HTH_1"/>
    <property type="match status" value="1"/>
</dbReference>
<keyword evidence="2" id="KW-0805">Transcription regulation</keyword>
<keyword evidence="4" id="KW-0804">Transcription</keyword>
<comment type="similarity">
    <text evidence="1">Belongs to the LysR transcriptional regulatory family.</text>
</comment>
<organism evidence="7 8">
    <name type="scientific">Corticimicrobacter populi</name>
    <dbReference type="NCBI Taxonomy" id="2175229"/>
    <lineage>
        <taxon>Bacteria</taxon>
        <taxon>Pseudomonadati</taxon>
        <taxon>Pseudomonadota</taxon>
        <taxon>Betaproteobacteria</taxon>
        <taxon>Burkholderiales</taxon>
        <taxon>Alcaligenaceae</taxon>
        <taxon>Corticimicrobacter</taxon>
    </lineage>
</organism>
<dbReference type="PANTHER" id="PTHR30537:SF5">
    <property type="entry name" value="HTH-TYPE TRANSCRIPTIONAL ACTIVATOR TTDR-RELATED"/>
    <property type="match status" value="1"/>
</dbReference>
<dbReference type="SUPFAM" id="SSF53850">
    <property type="entry name" value="Periplasmic binding protein-like II"/>
    <property type="match status" value="1"/>
</dbReference>
<dbReference type="GO" id="GO:0003677">
    <property type="term" value="F:DNA binding"/>
    <property type="evidence" value="ECO:0007669"/>
    <property type="project" value="UniProtKB-KW"/>
</dbReference>
<dbReference type="InterPro" id="IPR000847">
    <property type="entry name" value="LysR_HTH_N"/>
</dbReference>